<evidence type="ECO:0000256" key="2">
    <source>
        <dbReference type="ARBA" id="ARBA00022840"/>
    </source>
</evidence>
<evidence type="ECO:0000313" key="6">
    <source>
        <dbReference type="EMBL" id="QHT32636.1"/>
    </source>
</evidence>
<feature type="transmembrane region" description="Helical" evidence="4">
    <location>
        <begin position="205"/>
        <end position="226"/>
    </location>
</feature>
<evidence type="ECO:0000256" key="4">
    <source>
        <dbReference type="SAM" id="Phobius"/>
    </source>
</evidence>
<dbReference type="EMBL" id="MN738945">
    <property type="protein sequence ID" value="QHT32636.1"/>
    <property type="molecule type" value="Genomic_DNA"/>
</dbReference>
<dbReference type="SUPFAM" id="SSF52540">
    <property type="entry name" value="P-loop containing nucleoside triphosphate hydrolases"/>
    <property type="match status" value="1"/>
</dbReference>
<dbReference type="InterPro" id="IPR027417">
    <property type="entry name" value="P-loop_NTPase"/>
</dbReference>
<keyword evidence="4" id="KW-0812">Transmembrane</keyword>
<protein>
    <recommendedName>
        <fullName evidence="5">DNA mismatch repair proteins mutS family domain-containing protein</fullName>
    </recommendedName>
</protein>
<dbReference type="GO" id="GO:0005524">
    <property type="term" value="F:ATP binding"/>
    <property type="evidence" value="ECO:0007669"/>
    <property type="project" value="UniProtKB-KW"/>
</dbReference>
<proteinExistence type="predicted"/>
<dbReference type="Gene3D" id="3.40.50.300">
    <property type="entry name" value="P-loop containing nucleotide triphosphate hydrolases"/>
    <property type="match status" value="1"/>
</dbReference>
<keyword evidence="3" id="KW-0238">DNA-binding</keyword>
<dbReference type="PANTHER" id="PTHR11361">
    <property type="entry name" value="DNA MISMATCH REPAIR PROTEIN MUTS FAMILY MEMBER"/>
    <property type="match status" value="1"/>
</dbReference>
<evidence type="ECO:0000256" key="1">
    <source>
        <dbReference type="ARBA" id="ARBA00022741"/>
    </source>
</evidence>
<dbReference type="PANTHER" id="PTHR11361:SF152">
    <property type="entry name" value="DNA MISMATCH REPAIR PROTEIN"/>
    <property type="match status" value="1"/>
</dbReference>
<evidence type="ECO:0000256" key="3">
    <source>
        <dbReference type="ARBA" id="ARBA00023125"/>
    </source>
</evidence>
<feature type="domain" description="DNA mismatch repair proteins mutS family" evidence="5">
    <location>
        <begin position="390"/>
        <end position="579"/>
    </location>
</feature>
<dbReference type="GO" id="GO:0006298">
    <property type="term" value="P:mismatch repair"/>
    <property type="evidence" value="ECO:0007669"/>
    <property type="project" value="InterPro"/>
</dbReference>
<reference evidence="6" key="1">
    <citation type="journal article" date="2020" name="Nature">
        <title>Giant virus diversity and host interactions through global metagenomics.</title>
        <authorList>
            <person name="Schulz F."/>
            <person name="Roux S."/>
            <person name="Paez-Espino D."/>
            <person name="Jungbluth S."/>
            <person name="Walsh D.A."/>
            <person name="Denef V.J."/>
            <person name="McMahon K.D."/>
            <person name="Konstantinidis K.T."/>
            <person name="Eloe-Fadrosh E.A."/>
            <person name="Kyrpides N.C."/>
            <person name="Woyke T."/>
        </authorList>
    </citation>
    <scope>NUCLEOTIDE SEQUENCE</scope>
    <source>
        <strain evidence="6">GVMAG-M-3300009161-30</strain>
    </source>
</reference>
<sequence length="579" mass="67422">MSKIEFINDHFKMPISYNEQKMELNKHIAIDLELIKTIDPSCTPLYQYAFQPKTCFGVKVNEQISQYYTTDASFLNDTQCLLKNYKSIPNEAFRPDFNNIIDIWNEIKNDTGFKEKYHYIDWTMWEHLNNSETFLQLMSVYNLASPILSLFVPIIILIIPFFVIKLKGLTITINEYIEVLKLVASNHAIGKLFTKFSSVGMDEKLYLIVSALFYVFSIYQNILTCLRFHQNMKKIHNYIFDFRNYIDYTEKSMNNLLLYTSTLKTHDQFNNVIKHNLSILSEFKNKLTSIAPYTLSINKIGGLGHVLKCFYEIYSDQCYNDAFLYSFGFHGYIDNIEGLIGNIDNKYINYGTFVKNGKNKKNGKRKCQFNKSYYPALIYDNPIKNTYKLKKNMIITGPNASGKTTILKSALINVIISQQMGIGFYESATLIPFKFIHCYLNIPDTSGRDSLFQAECRRCKEILDIIKHNNEDTHFCVFDELYSGTNPDEAVMSATSFMSYLIKIPNVTCILTTHFIKLCHYLEKNKSIENYHMLTRKEGVDFNYTYKLEKGISNIHGGIKVLHDMDYPKEIIDNTEKFM</sequence>
<keyword evidence="1" id="KW-0547">Nucleotide-binding</keyword>
<name>A0A6C0ETX7_9ZZZZ</name>
<organism evidence="6">
    <name type="scientific">viral metagenome</name>
    <dbReference type="NCBI Taxonomy" id="1070528"/>
    <lineage>
        <taxon>unclassified sequences</taxon>
        <taxon>metagenomes</taxon>
        <taxon>organismal metagenomes</taxon>
    </lineage>
</organism>
<keyword evidence="4" id="KW-1133">Transmembrane helix</keyword>
<dbReference type="Pfam" id="PF00488">
    <property type="entry name" value="MutS_V"/>
    <property type="match status" value="1"/>
</dbReference>
<dbReference type="AlphaFoldDB" id="A0A6C0ETX7"/>
<evidence type="ECO:0000259" key="5">
    <source>
        <dbReference type="SMART" id="SM00534"/>
    </source>
</evidence>
<keyword evidence="4" id="KW-0472">Membrane</keyword>
<accession>A0A6C0ETX7</accession>
<dbReference type="GO" id="GO:0030983">
    <property type="term" value="F:mismatched DNA binding"/>
    <property type="evidence" value="ECO:0007669"/>
    <property type="project" value="InterPro"/>
</dbReference>
<dbReference type="GO" id="GO:0140664">
    <property type="term" value="F:ATP-dependent DNA damage sensor activity"/>
    <property type="evidence" value="ECO:0007669"/>
    <property type="project" value="InterPro"/>
</dbReference>
<dbReference type="InterPro" id="IPR000432">
    <property type="entry name" value="DNA_mismatch_repair_MutS_C"/>
</dbReference>
<dbReference type="SMART" id="SM00534">
    <property type="entry name" value="MUTSac"/>
    <property type="match status" value="1"/>
</dbReference>
<dbReference type="GO" id="GO:0005829">
    <property type="term" value="C:cytosol"/>
    <property type="evidence" value="ECO:0007669"/>
    <property type="project" value="TreeGrafter"/>
</dbReference>
<keyword evidence="2" id="KW-0067">ATP-binding</keyword>
<feature type="transmembrane region" description="Helical" evidence="4">
    <location>
        <begin position="140"/>
        <end position="164"/>
    </location>
</feature>
<dbReference type="InterPro" id="IPR045076">
    <property type="entry name" value="MutS"/>
</dbReference>